<proteinExistence type="inferred from homology"/>
<keyword evidence="8 11" id="KW-0067">ATP-binding</keyword>
<dbReference type="EC" id="2.7.1.71" evidence="3 11"/>
<feature type="binding site" evidence="11">
    <location>
        <position position="120"/>
    </location>
    <ligand>
        <name>ATP</name>
        <dbReference type="ChEBI" id="CHEBI:30616"/>
    </ligand>
</feature>
<name>A0ABV6S0F8_9GAMM</name>
<keyword evidence="7 11" id="KW-0418">Kinase</keyword>
<accession>A0ABV6S0F8</accession>
<dbReference type="InterPro" id="IPR027417">
    <property type="entry name" value="P-loop_NTPase"/>
</dbReference>
<dbReference type="EMBL" id="JBHLTG010000017">
    <property type="protein sequence ID" value="MFC0682713.1"/>
    <property type="molecule type" value="Genomic_DNA"/>
</dbReference>
<evidence type="ECO:0000256" key="5">
    <source>
        <dbReference type="ARBA" id="ARBA00022679"/>
    </source>
</evidence>
<dbReference type="CDD" id="cd00464">
    <property type="entry name" value="SK"/>
    <property type="match status" value="1"/>
</dbReference>
<evidence type="ECO:0000256" key="7">
    <source>
        <dbReference type="ARBA" id="ARBA00022777"/>
    </source>
</evidence>
<comment type="similarity">
    <text evidence="2 11">Belongs to the shikimate kinase family.</text>
</comment>
<comment type="subunit">
    <text evidence="11">Monomer.</text>
</comment>
<dbReference type="PROSITE" id="PS01128">
    <property type="entry name" value="SHIKIMATE_KINASE"/>
    <property type="match status" value="1"/>
</dbReference>
<feature type="binding site" evidence="11">
    <location>
        <position position="60"/>
    </location>
    <ligand>
        <name>substrate</name>
    </ligand>
</feature>
<keyword evidence="11" id="KW-0479">Metal-binding</keyword>
<dbReference type="RefSeq" id="WP_386676986.1">
    <property type="nucleotide sequence ID" value="NZ_JBHLTG010000017.1"/>
</dbReference>
<dbReference type="InterPro" id="IPR031322">
    <property type="entry name" value="Shikimate/glucono_kinase"/>
</dbReference>
<feature type="binding site" evidence="11">
    <location>
        <position position="82"/>
    </location>
    <ligand>
        <name>substrate</name>
    </ligand>
</feature>
<keyword evidence="11" id="KW-0963">Cytoplasm</keyword>
<evidence type="ECO:0000313" key="13">
    <source>
        <dbReference type="Proteomes" id="UP001589896"/>
    </source>
</evidence>
<dbReference type="SUPFAM" id="SSF52540">
    <property type="entry name" value="P-loop containing nucleoside triphosphate hydrolases"/>
    <property type="match status" value="1"/>
</dbReference>
<comment type="pathway">
    <text evidence="1 11">Metabolic intermediate biosynthesis; chorismate biosynthesis; chorismate from D-erythrose 4-phosphate and phosphoenolpyruvate: step 5/7.</text>
</comment>
<dbReference type="Proteomes" id="UP001589896">
    <property type="component" value="Unassembled WGS sequence"/>
</dbReference>
<dbReference type="Gene3D" id="3.40.50.300">
    <property type="entry name" value="P-loop containing nucleotide triphosphate hydrolases"/>
    <property type="match status" value="1"/>
</dbReference>
<evidence type="ECO:0000256" key="9">
    <source>
        <dbReference type="ARBA" id="ARBA00023141"/>
    </source>
</evidence>
<dbReference type="Pfam" id="PF01202">
    <property type="entry name" value="SKI"/>
    <property type="match status" value="1"/>
</dbReference>
<comment type="caution">
    <text evidence="11">Lacks conserved residue(s) required for the propagation of feature annotation.</text>
</comment>
<comment type="subcellular location">
    <subcellularLocation>
        <location evidence="11">Cytoplasm</location>
    </subcellularLocation>
</comment>
<keyword evidence="11" id="KW-0460">Magnesium</keyword>
<dbReference type="PANTHER" id="PTHR21087">
    <property type="entry name" value="SHIKIMATE KINASE"/>
    <property type="match status" value="1"/>
</dbReference>
<keyword evidence="13" id="KW-1185">Reference proteome</keyword>
<dbReference type="HAMAP" id="MF_00109">
    <property type="entry name" value="Shikimate_kinase"/>
    <property type="match status" value="1"/>
</dbReference>
<evidence type="ECO:0000256" key="4">
    <source>
        <dbReference type="ARBA" id="ARBA00022605"/>
    </source>
</evidence>
<sequence>MNLERMLVLVGPMGAGKSSVGRLLATRWNLPFLDADAEIEHRAGLSITRLFERDGEAAFRMLEREVLADLLARPAGVLATGGGAVLDADNRERMHARGCVVHLHVSVEAQVRRLEGDHSRPLLARPDRAAVLQAMAAQRTPLYRELAELSVDTDALEADAVASVIETRLAVRENTLEARA</sequence>
<dbReference type="PANTHER" id="PTHR21087:SF16">
    <property type="entry name" value="SHIKIMATE KINASE 1, CHLOROPLASTIC"/>
    <property type="match status" value="1"/>
</dbReference>
<dbReference type="GO" id="GO:0016301">
    <property type="term" value="F:kinase activity"/>
    <property type="evidence" value="ECO:0007669"/>
    <property type="project" value="UniProtKB-KW"/>
</dbReference>
<comment type="catalytic activity">
    <reaction evidence="10 11">
        <text>shikimate + ATP = 3-phosphoshikimate + ADP + H(+)</text>
        <dbReference type="Rhea" id="RHEA:13121"/>
        <dbReference type="ChEBI" id="CHEBI:15378"/>
        <dbReference type="ChEBI" id="CHEBI:30616"/>
        <dbReference type="ChEBI" id="CHEBI:36208"/>
        <dbReference type="ChEBI" id="CHEBI:145989"/>
        <dbReference type="ChEBI" id="CHEBI:456216"/>
        <dbReference type="EC" id="2.7.1.71"/>
    </reaction>
</comment>
<evidence type="ECO:0000256" key="2">
    <source>
        <dbReference type="ARBA" id="ARBA00006997"/>
    </source>
</evidence>
<organism evidence="12 13">
    <name type="scientific">Lysobacter korlensis</name>
    <dbReference type="NCBI Taxonomy" id="553636"/>
    <lineage>
        <taxon>Bacteria</taxon>
        <taxon>Pseudomonadati</taxon>
        <taxon>Pseudomonadota</taxon>
        <taxon>Gammaproteobacteria</taxon>
        <taxon>Lysobacterales</taxon>
        <taxon>Lysobacteraceae</taxon>
        <taxon>Lysobacter</taxon>
    </lineage>
</organism>
<feature type="binding site" evidence="11">
    <location>
        <position position="18"/>
    </location>
    <ligand>
        <name>Mg(2+)</name>
        <dbReference type="ChEBI" id="CHEBI:18420"/>
    </ligand>
</feature>
<comment type="cofactor">
    <cofactor evidence="11">
        <name>Mg(2+)</name>
        <dbReference type="ChEBI" id="CHEBI:18420"/>
    </cofactor>
    <text evidence="11">Binds 1 Mg(2+) ion per subunit.</text>
</comment>
<keyword evidence="5 11" id="KW-0808">Transferase</keyword>
<dbReference type="PRINTS" id="PR01100">
    <property type="entry name" value="SHIKIMTKNASE"/>
</dbReference>
<evidence type="ECO:0000256" key="1">
    <source>
        <dbReference type="ARBA" id="ARBA00004842"/>
    </source>
</evidence>
<evidence type="ECO:0000256" key="11">
    <source>
        <dbReference type="HAMAP-Rule" id="MF_00109"/>
    </source>
</evidence>
<feature type="binding site" evidence="11">
    <location>
        <begin position="14"/>
        <end position="19"/>
    </location>
    <ligand>
        <name>ATP</name>
        <dbReference type="ChEBI" id="CHEBI:30616"/>
    </ligand>
</feature>
<reference evidence="12 13" key="1">
    <citation type="submission" date="2024-09" db="EMBL/GenBank/DDBJ databases">
        <authorList>
            <person name="Sun Q."/>
            <person name="Mori K."/>
        </authorList>
    </citation>
    <scope>NUCLEOTIDE SEQUENCE [LARGE SCALE GENOMIC DNA]</scope>
    <source>
        <strain evidence="12 13">KCTC 23076</strain>
    </source>
</reference>
<evidence type="ECO:0000256" key="3">
    <source>
        <dbReference type="ARBA" id="ARBA00012154"/>
    </source>
</evidence>
<dbReference type="InterPro" id="IPR000623">
    <property type="entry name" value="Shikimate_kinase/TSH1"/>
</dbReference>
<keyword evidence="6 11" id="KW-0547">Nucleotide-binding</keyword>
<comment type="caution">
    <text evidence="12">The sequence shown here is derived from an EMBL/GenBank/DDBJ whole genome shotgun (WGS) entry which is preliminary data.</text>
</comment>
<comment type="function">
    <text evidence="11">Catalyzes the specific phosphorylation of the 3-hydroxyl group of shikimic acid using ATP as a cosubstrate.</text>
</comment>
<protein>
    <recommendedName>
        <fullName evidence="3 11">Shikimate kinase</fullName>
        <shortName evidence="11">SK</shortName>
        <ecNumber evidence="3 11">2.7.1.71</ecNumber>
    </recommendedName>
</protein>
<keyword evidence="9 11" id="KW-0057">Aromatic amino acid biosynthesis</keyword>
<gene>
    <name evidence="11" type="primary">aroK</name>
    <name evidence="12" type="ORF">ACFFGH_33195</name>
</gene>
<keyword evidence="4 11" id="KW-0028">Amino-acid biosynthesis</keyword>
<evidence type="ECO:0000256" key="6">
    <source>
        <dbReference type="ARBA" id="ARBA00022741"/>
    </source>
</evidence>
<dbReference type="InterPro" id="IPR023000">
    <property type="entry name" value="Shikimate_kinase_CS"/>
</dbReference>
<feature type="binding site" evidence="11">
    <location>
        <position position="139"/>
    </location>
    <ligand>
        <name>substrate</name>
    </ligand>
</feature>
<feature type="binding site" evidence="11">
    <location>
        <position position="36"/>
    </location>
    <ligand>
        <name>substrate</name>
    </ligand>
</feature>
<evidence type="ECO:0000256" key="8">
    <source>
        <dbReference type="ARBA" id="ARBA00022840"/>
    </source>
</evidence>
<evidence type="ECO:0000313" key="12">
    <source>
        <dbReference type="EMBL" id="MFC0682713.1"/>
    </source>
</evidence>
<evidence type="ECO:0000256" key="10">
    <source>
        <dbReference type="ARBA" id="ARBA00048567"/>
    </source>
</evidence>